<comment type="caution">
    <text evidence="1">The sequence shown here is derived from an EMBL/GenBank/DDBJ whole genome shotgun (WGS) entry which is preliminary data.</text>
</comment>
<sequence length="70" mass="8156">MESEEVDILIEKYVRPTKYSKNVMLDFAGMIGTNHNLSFEQVIKKVDLVVDKITFKSVDIKSYLKKMLQD</sequence>
<evidence type="ECO:0000313" key="2">
    <source>
        <dbReference type="Proteomes" id="UP000192501"/>
    </source>
</evidence>
<accession>A0A1X0QEU3</accession>
<dbReference type="EMBL" id="LTAI01000935">
    <property type="protein sequence ID" value="ORD98195.1"/>
    <property type="molecule type" value="Genomic_DNA"/>
</dbReference>
<dbReference type="VEuPathDB" id="MicrosporidiaDB:A0H76_158"/>
<gene>
    <name evidence="1" type="ORF">A0H76_158</name>
</gene>
<proteinExistence type="predicted"/>
<protein>
    <submittedName>
        <fullName evidence="1">Uncharacterized protein</fullName>
    </submittedName>
</protein>
<reference evidence="1 2" key="1">
    <citation type="journal article" date="2017" name="Environ. Microbiol.">
        <title>Decay of the glycolytic pathway and adaptation to intranuclear parasitism within Enterocytozoonidae microsporidia.</title>
        <authorList>
            <person name="Wiredu Boakye D."/>
            <person name="Jaroenlak P."/>
            <person name="Prachumwat A."/>
            <person name="Williams T.A."/>
            <person name="Bateman K.S."/>
            <person name="Itsathitphaisarn O."/>
            <person name="Sritunyalucksana K."/>
            <person name="Paszkiewicz K.H."/>
            <person name="Moore K.A."/>
            <person name="Stentiford G.D."/>
            <person name="Williams B.A."/>
        </authorList>
    </citation>
    <scope>NUCLEOTIDE SEQUENCE [LARGE SCALE GENOMIC DNA]</scope>
    <source>
        <strain evidence="2">canceri</strain>
    </source>
</reference>
<evidence type="ECO:0000313" key="1">
    <source>
        <dbReference type="EMBL" id="ORD98195.1"/>
    </source>
</evidence>
<dbReference type="Proteomes" id="UP000192501">
    <property type="component" value="Unassembled WGS sequence"/>
</dbReference>
<name>A0A1X0QEU3_9MICR</name>
<dbReference type="AlphaFoldDB" id="A0A1X0QEU3"/>
<organism evidence="1 2">
    <name type="scientific">Hepatospora eriocheir</name>
    <dbReference type="NCBI Taxonomy" id="1081669"/>
    <lineage>
        <taxon>Eukaryota</taxon>
        <taxon>Fungi</taxon>
        <taxon>Fungi incertae sedis</taxon>
        <taxon>Microsporidia</taxon>
        <taxon>Hepatosporidae</taxon>
        <taxon>Hepatospora</taxon>
    </lineage>
</organism>